<evidence type="ECO:0000313" key="7">
    <source>
        <dbReference type="EMBL" id="BBH17223.1"/>
    </source>
</evidence>
<evidence type="ECO:0000313" key="8">
    <source>
        <dbReference type="Proteomes" id="UP000271573"/>
    </source>
</evidence>
<feature type="transmembrane region" description="Helical" evidence="6">
    <location>
        <begin position="175"/>
        <end position="197"/>
    </location>
</feature>
<dbReference type="Pfam" id="PF13520">
    <property type="entry name" value="AA_permease_2"/>
    <property type="match status" value="1"/>
</dbReference>
<dbReference type="RefSeq" id="WP_125568232.1">
    <property type="nucleotide sequence ID" value="NZ_AP019307.1"/>
</dbReference>
<keyword evidence="8" id="KW-1185">Reference proteome</keyword>
<dbReference type="AlphaFoldDB" id="A0A3G9IXT7"/>
<evidence type="ECO:0000256" key="1">
    <source>
        <dbReference type="ARBA" id="ARBA00004651"/>
    </source>
</evidence>
<comment type="subcellular location">
    <subcellularLocation>
        <location evidence="1">Cell membrane</location>
        <topology evidence="1">Multi-pass membrane protein</topology>
    </subcellularLocation>
</comment>
<dbReference type="PIRSF" id="PIRSF006060">
    <property type="entry name" value="AA_transporter"/>
    <property type="match status" value="1"/>
</dbReference>
<feature type="transmembrane region" description="Helical" evidence="6">
    <location>
        <begin position="21"/>
        <end position="49"/>
    </location>
</feature>
<evidence type="ECO:0000256" key="6">
    <source>
        <dbReference type="SAM" id="Phobius"/>
    </source>
</evidence>
<feature type="transmembrane region" description="Helical" evidence="6">
    <location>
        <begin position="55"/>
        <end position="75"/>
    </location>
</feature>
<sequence>MSTTTTLTPASSREKGLKRGAVGLVGSVVVGIASTAPAYSLAATLGLVVVSGAGLKAPAIMLLAFIPMYFIAVAYKELNEAEPDCGTTFTWASRAFGPIVGFMGGWGIVISDIIVMANLAQIAGKYSFTLANESGIHNTLDQSTLWSTIAGVIWIAVMTYICFRGIEVSARLQYALLGIEIVTLSVFAAVALIKVYAHHATASSLHPSLSWLWPGGLGMSAIASTVLLAVFIYWGWDTAVSINEESDDPGRTPGRAAVISTVMLLLIYVLVTVAAIAYAGVGTDGIGLGNGNNGSDVFSAIGPSLYGHSALGHIGLALLAITILTSSAASTQTTILPTARTALSMASHRAIPTKFATIHKRFLTPTWATIGMGVVSIVFYVAMTLISQNLLNAIIGAIGLQIAFYYGLTGIACFWFYRKQVLTGLTLFTRVLFPLLGAIFLFVMFFYAAHTYLAVDYLADDAGNNVTIWGYGAVGVVGIVSLLFGFVLMALQWAFSPDYFRGKTLPRRSAEELSAEDLAADIA</sequence>
<feature type="transmembrane region" description="Helical" evidence="6">
    <location>
        <begin position="217"/>
        <end position="236"/>
    </location>
</feature>
<dbReference type="KEGG" id="nbe:Back2_15100"/>
<dbReference type="GO" id="GO:0022857">
    <property type="term" value="F:transmembrane transporter activity"/>
    <property type="evidence" value="ECO:0007669"/>
    <property type="project" value="InterPro"/>
</dbReference>
<keyword evidence="2" id="KW-1003">Cell membrane</keyword>
<feature type="transmembrane region" description="Helical" evidence="6">
    <location>
        <begin position="305"/>
        <end position="324"/>
    </location>
</feature>
<keyword evidence="5 6" id="KW-0472">Membrane</keyword>
<gene>
    <name evidence="7" type="ORF">Back2_15100</name>
</gene>
<dbReference type="Proteomes" id="UP000271573">
    <property type="component" value="Chromosome"/>
</dbReference>
<dbReference type="PANTHER" id="PTHR42770">
    <property type="entry name" value="AMINO ACID TRANSPORTER-RELATED"/>
    <property type="match status" value="1"/>
</dbReference>
<evidence type="ECO:0000256" key="4">
    <source>
        <dbReference type="ARBA" id="ARBA00022989"/>
    </source>
</evidence>
<evidence type="ECO:0000256" key="3">
    <source>
        <dbReference type="ARBA" id="ARBA00022692"/>
    </source>
</evidence>
<reference evidence="7 8" key="1">
    <citation type="submission" date="2018-11" db="EMBL/GenBank/DDBJ databases">
        <title>Complete genome sequence of Nocardioides baekrokdamisoli strain KCTC 39748.</title>
        <authorList>
            <person name="Kang S.W."/>
            <person name="Lee K.C."/>
            <person name="Kim K.K."/>
            <person name="Kim J.S."/>
            <person name="Kim D.S."/>
            <person name="Ko S.H."/>
            <person name="Yang S.H."/>
            <person name="Shin Y.K."/>
            <person name="Lee J.S."/>
        </authorList>
    </citation>
    <scope>NUCLEOTIDE SEQUENCE [LARGE SCALE GENOMIC DNA]</scope>
    <source>
        <strain evidence="7 8">KCTC 39748</strain>
    </source>
</reference>
<evidence type="ECO:0000256" key="2">
    <source>
        <dbReference type="ARBA" id="ARBA00022475"/>
    </source>
</evidence>
<feature type="transmembrane region" description="Helical" evidence="6">
    <location>
        <begin position="393"/>
        <end position="415"/>
    </location>
</feature>
<dbReference type="Gene3D" id="1.20.1740.10">
    <property type="entry name" value="Amino acid/polyamine transporter I"/>
    <property type="match status" value="1"/>
</dbReference>
<dbReference type="OrthoDB" id="138827at2"/>
<dbReference type="InterPro" id="IPR002293">
    <property type="entry name" value="AA/rel_permease1"/>
</dbReference>
<keyword evidence="4 6" id="KW-1133">Transmembrane helix</keyword>
<feature type="transmembrane region" description="Helical" evidence="6">
    <location>
        <begin position="143"/>
        <end position="163"/>
    </location>
</feature>
<feature type="transmembrane region" description="Helical" evidence="6">
    <location>
        <begin position="468"/>
        <end position="491"/>
    </location>
</feature>
<dbReference type="PANTHER" id="PTHR42770:SF7">
    <property type="entry name" value="MEMBRANE PROTEIN"/>
    <property type="match status" value="1"/>
</dbReference>
<feature type="transmembrane region" description="Helical" evidence="6">
    <location>
        <begin position="367"/>
        <end position="387"/>
    </location>
</feature>
<evidence type="ECO:0000256" key="5">
    <source>
        <dbReference type="ARBA" id="ARBA00023136"/>
    </source>
</evidence>
<feature type="transmembrane region" description="Helical" evidence="6">
    <location>
        <begin position="427"/>
        <end position="448"/>
    </location>
</feature>
<dbReference type="GO" id="GO:0005886">
    <property type="term" value="C:plasma membrane"/>
    <property type="evidence" value="ECO:0007669"/>
    <property type="project" value="UniProtKB-SubCell"/>
</dbReference>
<accession>A0A3G9IXT7</accession>
<dbReference type="InterPro" id="IPR050367">
    <property type="entry name" value="APC_superfamily"/>
</dbReference>
<name>A0A3G9IXT7_9ACTN</name>
<keyword evidence="3 6" id="KW-0812">Transmembrane</keyword>
<proteinExistence type="predicted"/>
<feature type="transmembrane region" description="Helical" evidence="6">
    <location>
        <begin position="257"/>
        <end position="281"/>
    </location>
</feature>
<organism evidence="7 8">
    <name type="scientific">Nocardioides baekrokdamisoli</name>
    <dbReference type="NCBI Taxonomy" id="1804624"/>
    <lineage>
        <taxon>Bacteria</taxon>
        <taxon>Bacillati</taxon>
        <taxon>Actinomycetota</taxon>
        <taxon>Actinomycetes</taxon>
        <taxon>Propionibacteriales</taxon>
        <taxon>Nocardioidaceae</taxon>
        <taxon>Nocardioides</taxon>
    </lineage>
</organism>
<protein>
    <submittedName>
        <fullName evidence="7">Putative amino acid permease</fullName>
    </submittedName>
</protein>
<feature type="transmembrane region" description="Helical" evidence="6">
    <location>
        <begin position="96"/>
        <end position="123"/>
    </location>
</feature>
<dbReference type="EMBL" id="AP019307">
    <property type="protein sequence ID" value="BBH17223.1"/>
    <property type="molecule type" value="Genomic_DNA"/>
</dbReference>